<comment type="caution">
    <text evidence="9">Lacks conserved residue(s) required for the propagation of feature annotation.</text>
</comment>
<dbReference type="PRINTS" id="PR00781">
    <property type="entry name" value="LIPOSIGPTASE"/>
</dbReference>
<proteinExistence type="inferred from homology"/>
<keyword evidence="2 9" id="KW-1003">Cell membrane</keyword>
<dbReference type="PANTHER" id="PTHR33695">
    <property type="entry name" value="LIPOPROTEIN SIGNAL PEPTIDASE"/>
    <property type="match status" value="1"/>
</dbReference>
<dbReference type="EC" id="3.4.23.36" evidence="9"/>
<dbReference type="Proteomes" id="UP000230859">
    <property type="component" value="Unassembled WGS sequence"/>
</dbReference>
<evidence type="ECO:0000256" key="6">
    <source>
        <dbReference type="ARBA" id="ARBA00022801"/>
    </source>
</evidence>
<feature type="transmembrane region" description="Helical" evidence="9">
    <location>
        <begin position="123"/>
        <end position="144"/>
    </location>
</feature>
<evidence type="ECO:0000256" key="7">
    <source>
        <dbReference type="ARBA" id="ARBA00022989"/>
    </source>
</evidence>
<evidence type="ECO:0000313" key="12">
    <source>
        <dbReference type="Proteomes" id="UP000230859"/>
    </source>
</evidence>
<keyword evidence="4 9" id="KW-0812">Transmembrane</keyword>
<dbReference type="InterPro" id="IPR001872">
    <property type="entry name" value="Peptidase_A8"/>
</dbReference>
<evidence type="ECO:0000256" key="3">
    <source>
        <dbReference type="ARBA" id="ARBA00022670"/>
    </source>
</evidence>
<dbReference type="HAMAP" id="MF_00161">
    <property type="entry name" value="LspA"/>
    <property type="match status" value="1"/>
</dbReference>
<feature type="active site" evidence="9">
    <location>
        <position position="128"/>
    </location>
</feature>
<keyword evidence="5 9" id="KW-0064">Aspartyl protease</keyword>
<dbReference type="EMBL" id="PCVY01000043">
    <property type="protein sequence ID" value="PIQ86487.1"/>
    <property type="molecule type" value="Genomic_DNA"/>
</dbReference>
<keyword evidence="6 9" id="KW-0378">Hydrolase</keyword>
<name>A0A2H0LQ35_9BACT</name>
<comment type="subcellular location">
    <subcellularLocation>
        <location evidence="9">Cell membrane</location>
        <topology evidence="9">Multi-pass membrane protein</topology>
    </subcellularLocation>
</comment>
<evidence type="ECO:0000256" key="5">
    <source>
        <dbReference type="ARBA" id="ARBA00022750"/>
    </source>
</evidence>
<comment type="function">
    <text evidence="9">This protein specifically catalyzes the removal of signal peptides from prolipoproteins.</text>
</comment>
<dbReference type="Pfam" id="PF01252">
    <property type="entry name" value="Peptidase_A8"/>
    <property type="match status" value="1"/>
</dbReference>
<comment type="pathway">
    <text evidence="9">Protein modification; lipoprotein biosynthesis (signal peptide cleavage).</text>
</comment>
<protein>
    <recommendedName>
        <fullName evidence="9">Lipoprotein signal peptidase</fullName>
        <ecNumber evidence="9">3.4.23.36</ecNumber>
    </recommendedName>
    <alternativeName>
        <fullName evidence="9">Prolipoprotein signal peptidase</fullName>
    </alternativeName>
    <alternativeName>
        <fullName evidence="9">Signal peptidase II</fullName>
        <shortName evidence="9">SPase II</shortName>
    </alternativeName>
</protein>
<organism evidence="11 12">
    <name type="scientific">Candidatus Abzuiibacterium crystallinum</name>
    <dbReference type="NCBI Taxonomy" id="1974748"/>
    <lineage>
        <taxon>Bacteria</taxon>
        <taxon>Pseudomonadati</taxon>
        <taxon>Candidatus Omnitrophota</taxon>
        <taxon>Candidatus Abzuiibacterium</taxon>
    </lineage>
</organism>
<evidence type="ECO:0000256" key="1">
    <source>
        <dbReference type="ARBA" id="ARBA00006139"/>
    </source>
</evidence>
<keyword evidence="3 9" id="KW-0645">Protease</keyword>
<comment type="catalytic activity">
    <reaction evidence="9">
        <text>Release of signal peptides from bacterial membrane prolipoproteins. Hydrolyzes -Xaa-Yaa-Zaa-|-(S,diacylglyceryl)Cys-, in which Xaa is hydrophobic (preferably Leu), and Yaa (Ala or Ser) and Zaa (Gly or Ala) have small, neutral side chains.</text>
        <dbReference type="EC" id="3.4.23.36"/>
    </reaction>
</comment>
<dbReference type="GO" id="GO:0005886">
    <property type="term" value="C:plasma membrane"/>
    <property type="evidence" value="ECO:0007669"/>
    <property type="project" value="UniProtKB-SubCell"/>
</dbReference>
<dbReference type="UniPathway" id="UPA00665"/>
<feature type="transmembrane region" description="Helical" evidence="9">
    <location>
        <begin position="62"/>
        <end position="80"/>
    </location>
</feature>
<accession>A0A2H0LQ35</accession>
<dbReference type="NCBIfam" id="TIGR00077">
    <property type="entry name" value="lspA"/>
    <property type="match status" value="1"/>
</dbReference>
<evidence type="ECO:0000256" key="8">
    <source>
        <dbReference type="ARBA" id="ARBA00023136"/>
    </source>
</evidence>
<feature type="active site" evidence="9">
    <location>
        <position position="114"/>
    </location>
</feature>
<reference evidence="11 12" key="1">
    <citation type="submission" date="2017-09" db="EMBL/GenBank/DDBJ databases">
        <title>Depth-based differentiation of microbial function through sediment-hosted aquifers and enrichment of novel symbionts in the deep terrestrial subsurface.</title>
        <authorList>
            <person name="Probst A.J."/>
            <person name="Ladd B."/>
            <person name="Jarett J.K."/>
            <person name="Geller-Mcgrath D.E."/>
            <person name="Sieber C.M."/>
            <person name="Emerson J.B."/>
            <person name="Anantharaman K."/>
            <person name="Thomas B.C."/>
            <person name="Malmstrom R."/>
            <person name="Stieglmeier M."/>
            <person name="Klingl A."/>
            <person name="Woyke T."/>
            <person name="Ryan C.M."/>
            <person name="Banfield J.F."/>
        </authorList>
    </citation>
    <scope>NUCLEOTIDE SEQUENCE [LARGE SCALE GENOMIC DNA]</scope>
    <source>
        <strain evidence="11">CG11_big_fil_rev_8_21_14_0_20_45_26</strain>
    </source>
</reference>
<dbReference type="GO" id="GO:0004190">
    <property type="term" value="F:aspartic-type endopeptidase activity"/>
    <property type="evidence" value="ECO:0007669"/>
    <property type="project" value="UniProtKB-UniRule"/>
</dbReference>
<gene>
    <name evidence="9 11" type="primary">lspA</name>
    <name evidence="11" type="ORF">COV74_04740</name>
</gene>
<keyword evidence="7 9" id="KW-1133">Transmembrane helix</keyword>
<evidence type="ECO:0000313" key="11">
    <source>
        <dbReference type="EMBL" id="PIQ86487.1"/>
    </source>
</evidence>
<sequence length="157" mass="17671">MSRHRFILIVLTIVFIDQSAKYFAQQALTVGQSLPIIPNILHFTLVQNHGIAFGIFQEHGRLLLAVIGVCVFLFVVYMWTFPPKTNLHFAAYGLILGGAIGNLSDRLYAGHVVDFIDFRVWPVFNLADTFISIGVGLLILEMLIKPKGRTQQKEMQV</sequence>
<dbReference type="PANTHER" id="PTHR33695:SF1">
    <property type="entry name" value="LIPOPROTEIN SIGNAL PEPTIDASE"/>
    <property type="match status" value="1"/>
</dbReference>
<evidence type="ECO:0000256" key="9">
    <source>
        <dbReference type="HAMAP-Rule" id="MF_00161"/>
    </source>
</evidence>
<comment type="caution">
    <text evidence="11">The sequence shown here is derived from an EMBL/GenBank/DDBJ whole genome shotgun (WGS) entry which is preliminary data.</text>
</comment>
<dbReference type="GO" id="GO:0006508">
    <property type="term" value="P:proteolysis"/>
    <property type="evidence" value="ECO:0007669"/>
    <property type="project" value="UniProtKB-KW"/>
</dbReference>
<dbReference type="AlphaFoldDB" id="A0A2H0LQ35"/>
<evidence type="ECO:0000256" key="2">
    <source>
        <dbReference type="ARBA" id="ARBA00022475"/>
    </source>
</evidence>
<keyword evidence="8 9" id="KW-0472">Membrane</keyword>
<evidence type="ECO:0000256" key="10">
    <source>
        <dbReference type="RuleBase" id="RU004181"/>
    </source>
</evidence>
<evidence type="ECO:0000256" key="4">
    <source>
        <dbReference type="ARBA" id="ARBA00022692"/>
    </source>
</evidence>
<comment type="similarity">
    <text evidence="1 9 10">Belongs to the peptidase A8 family.</text>
</comment>